<dbReference type="Proteomes" id="UP000053199">
    <property type="component" value="Unassembled WGS sequence"/>
</dbReference>
<dbReference type="AlphaFoldDB" id="A0A0V8I7H2"/>
<dbReference type="GO" id="GO:0000271">
    <property type="term" value="P:polysaccharide biosynthetic process"/>
    <property type="evidence" value="ECO:0007669"/>
    <property type="project" value="TreeGrafter"/>
</dbReference>
<protein>
    <submittedName>
        <fullName evidence="3">Glutamine--scyllo-inositol aminotransferase</fullName>
    </submittedName>
</protein>
<keyword evidence="3" id="KW-0032">Aminotransferase</keyword>
<gene>
    <name evidence="3" type="ORF">AS031_16395</name>
</gene>
<keyword evidence="4" id="KW-1185">Reference proteome</keyword>
<comment type="caution">
    <text evidence="3">The sequence shown here is derived from an EMBL/GenBank/DDBJ whole genome shotgun (WGS) entry which is preliminary data.</text>
</comment>
<dbReference type="PIRSF" id="PIRSF000390">
    <property type="entry name" value="PLP_StrS"/>
    <property type="match status" value="1"/>
</dbReference>
<organism evidence="3 4">
    <name type="scientific">Pseudarthrobacter enclensis</name>
    <dbReference type="NCBI Taxonomy" id="993070"/>
    <lineage>
        <taxon>Bacteria</taxon>
        <taxon>Bacillati</taxon>
        <taxon>Actinomycetota</taxon>
        <taxon>Actinomycetes</taxon>
        <taxon>Micrococcales</taxon>
        <taxon>Micrococcaceae</taxon>
        <taxon>Pseudarthrobacter</taxon>
    </lineage>
</organism>
<dbReference type="OrthoDB" id="9804264at2"/>
<evidence type="ECO:0000256" key="2">
    <source>
        <dbReference type="RuleBase" id="RU004508"/>
    </source>
</evidence>
<evidence type="ECO:0000256" key="1">
    <source>
        <dbReference type="ARBA" id="ARBA00001933"/>
    </source>
</evidence>
<dbReference type="Gene3D" id="3.40.640.10">
    <property type="entry name" value="Type I PLP-dependent aspartate aminotransferase-like (Major domain)"/>
    <property type="match status" value="1"/>
</dbReference>
<dbReference type="InterPro" id="IPR015421">
    <property type="entry name" value="PyrdxlP-dep_Trfase_major"/>
</dbReference>
<proteinExistence type="inferred from homology"/>
<dbReference type="PANTHER" id="PTHR30244">
    <property type="entry name" value="TRANSAMINASE"/>
    <property type="match status" value="1"/>
</dbReference>
<dbReference type="RefSeq" id="WP_058269236.1">
    <property type="nucleotide sequence ID" value="NZ_FMAZ01000008.1"/>
</dbReference>
<dbReference type="SUPFAM" id="SSF53383">
    <property type="entry name" value="PLP-dependent transferases"/>
    <property type="match status" value="1"/>
</dbReference>
<dbReference type="Gene3D" id="3.90.1150.10">
    <property type="entry name" value="Aspartate Aminotransferase, domain 1"/>
    <property type="match status" value="1"/>
</dbReference>
<dbReference type="GO" id="GO:0008483">
    <property type="term" value="F:transaminase activity"/>
    <property type="evidence" value="ECO:0007669"/>
    <property type="project" value="UniProtKB-KW"/>
</dbReference>
<dbReference type="Pfam" id="PF01041">
    <property type="entry name" value="DegT_DnrJ_EryC1"/>
    <property type="match status" value="1"/>
</dbReference>
<dbReference type="InterPro" id="IPR000653">
    <property type="entry name" value="DegT/StrS_aminotransferase"/>
</dbReference>
<name>A0A0V8I7H2_9MICC</name>
<dbReference type="STRING" id="993070.AS031_16395"/>
<comment type="cofactor">
    <cofactor evidence="1">
        <name>pyridoxal 5'-phosphate</name>
        <dbReference type="ChEBI" id="CHEBI:597326"/>
    </cofactor>
</comment>
<dbReference type="PANTHER" id="PTHR30244:SF34">
    <property type="entry name" value="DTDP-4-AMINO-4,6-DIDEOXYGALACTOSE TRANSAMINASE"/>
    <property type="match status" value="1"/>
</dbReference>
<reference evidence="3 4" key="1">
    <citation type="journal article" date="2014" name="Arch. Microbiol.">
        <title>Arthrobacter enclensis sp. nov., isolated from sediment sample.</title>
        <authorList>
            <person name="Dastager S.G."/>
            <person name="Liu Q."/>
            <person name="Tang S.K."/>
            <person name="Krishnamurthi S."/>
            <person name="Lee J.C."/>
            <person name="Li W.J."/>
        </authorList>
    </citation>
    <scope>NUCLEOTIDE SEQUENCE [LARGE SCALE GENOMIC DNA]</scope>
    <source>
        <strain evidence="3 4">NIO-1008</strain>
    </source>
</reference>
<comment type="similarity">
    <text evidence="2">Belongs to the DegT/DnrJ/EryC1 family.</text>
</comment>
<dbReference type="InterPro" id="IPR015424">
    <property type="entry name" value="PyrdxlP-dep_Trfase"/>
</dbReference>
<dbReference type="InterPro" id="IPR015422">
    <property type="entry name" value="PyrdxlP-dep_Trfase_small"/>
</dbReference>
<evidence type="ECO:0000313" key="4">
    <source>
        <dbReference type="Proteomes" id="UP000053199"/>
    </source>
</evidence>
<dbReference type="GO" id="GO:0030170">
    <property type="term" value="F:pyridoxal phosphate binding"/>
    <property type="evidence" value="ECO:0007669"/>
    <property type="project" value="TreeGrafter"/>
</dbReference>
<accession>A0A0V8I7H2</accession>
<keyword evidence="3" id="KW-0808">Transferase</keyword>
<sequence>MPMSPEMLLARISISQPWLGAEEAAALAEVIASGWVAQGPKVKQFEINFASLQEAAHAVAFSSSTAAMHVALIVAGIGRGDHVVVPSPAVAAVAGAIAGVGALPVLCDVEPRFGNATEATIRAALTLDTRAVIVSDQGGMPVDLDPIREFCARHSIAVIEDAASAVGSLYKGHPVGVGADITVWAFGPGGTLTTGEGGMLTTGRTDWAIRARSLREHVRHLPRARQSSPLSPRDVTETGLNCRMTDLQAALGNVQLRKLARIVQRRRDIAKSYTAGLAGLAGLRLASDPPHGTANFQSYWLEVGDGFGVDREGLLERLSDAGIEAAPAMTLGRRLSRWREAGASALQNAELLSARTLVLPMHYQLDGVGINRVINTIQASGAGTTR</sequence>
<keyword evidence="2" id="KW-0663">Pyridoxal phosphate</keyword>
<dbReference type="EMBL" id="LNQM01000009">
    <property type="protein sequence ID" value="KSU70676.1"/>
    <property type="molecule type" value="Genomic_DNA"/>
</dbReference>
<evidence type="ECO:0000313" key="3">
    <source>
        <dbReference type="EMBL" id="KSU70676.1"/>
    </source>
</evidence>